<dbReference type="AlphaFoldDB" id="A0A4R2J217"/>
<evidence type="ECO:0000259" key="1">
    <source>
        <dbReference type="Pfam" id="PF07969"/>
    </source>
</evidence>
<dbReference type="EMBL" id="SLWS01000012">
    <property type="protein sequence ID" value="TCO52271.1"/>
    <property type="molecule type" value="Genomic_DNA"/>
</dbReference>
<comment type="caution">
    <text evidence="2">The sequence shown here is derived from an EMBL/GenBank/DDBJ whole genome shotgun (WGS) entry which is preliminary data.</text>
</comment>
<dbReference type="SUPFAM" id="SSF51338">
    <property type="entry name" value="Composite domain of metallo-dependent hydrolases"/>
    <property type="match status" value="1"/>
</dbReference>
<organism evidence="2 3">
    <name type="scientific">Actinocrispum wychmicini</name>
    <dbReference type="NCBI Taxonomy" id="1213861"/>
    <lineage>
        <taxon>Bacteria</taxon>
        <taxon>Bacillati</taxon>
        <taxon>Actinomycetota</taxon>
        <taxon>Actinomycetes</taxon>
        <taxon>Pseudonocardiales</taxon>
        <taxon>Pseudonocardiaceae</taxon>
        <taxon>Actinocrispum</taxon>
    </lineage>
</organism>
<dbReference type="RefSeq" id="WP_132124220.1">
    <property type="nucleotide sequence ID" value="NZ_SLWS01000012.1"/>
</dbReference>
<dbReference type="PANTHER" id="PTHR22642">
    <property type="entry name" value="IMIDAZOLONEPROPIONASE"/>
    <property type="match status" value="1"/>
</dbReference>
<dbReference type="Gene3D" id="3.10.310.70">
    <property type="match status" value="1"/>
</dbReference>
<dbReference type="SUPFAM" id="SSF51556">
    <property type="entry name" value="Metallo-dependent hydrolases"/>
    <property type="match status" value="1"/>
</dbReference>
<dbReference type="Proteomes" id="UP000295680">
    <property type="component" value="Unassembled WGS sequence"/>
</dbReference>
<sequence length="539" mass="58614">MALEADVLLVNGRITTLADGGTPPEVGALAVRGGRVVFAGDERDADGHVTANTTVVDLGGRRVIPGLIDSHIHFVRAGLTWNDEVRWEGIPDLGTGLARIEEAARQVPAGDWIRVIGGWHPGQLAEGRGPTVAELDKVAPNHPVFLQCTYDWGMLNTRAAERVDLRRAVADGVDPASVDVPAHLVRGMAALRWLYWQLPVPTLEQQVHSTAAASAELSRLGLTGVIDGGGSNAGPDIYRAVYETWRRGQLTVRTRLLVHSSKPGAEREELAGLLRYLPAGLGDDLLRVLGMGEVVHYGVHDGFVRDPQPSADTVAELTEIFQACLRERWPLQIHTIRPDTIELVLGLWEGLDHELIRRLRWSLVHGEGLDSAQVARLARLGAGVLAPAMLRFEGEGEDLATDWATERAGFTPPLRGLLDAGVRLGGGTDAMRVASYHPFAALHYYVTGRTVSGRQVLDETNLLTRTEALRSYTHDAAWFSFEEHSRGRLRPGMLADLAVLDRDYFTVSTAEIPSVRSELTLVSGRPTWTSPAFQGALPG</sequence>
<evidence type="ECO:0000313" key="3">
    <source>
        <dbReference type="Proteomes" id="UP000295680"/>
    </source>
</evidence>
<dbReference type="Gene3D" id="2.30.40.10">
    <property type="entry name" value="Urease, subunit C, domain 1"/>
    <property type="match status" value="1"/>
</dbReference>
<gene>
    <name evidence="2" type="ORF">EV192_1122</name>
</gene>
<proteinExistence type="predicted"/>
<dbReference type="InterPro" id="IPR013108">
    <property type="entry name" value="Amidohydro_3"/>
</dbReference>
<keyword evidence="3" id="KW-1185">Reference proteome</keyword>
<dbReference type="Gene3D" id="3.20.20.140">
    <property type="entry name" value="Metal-dependent hydrolases"/>
    <property type="match status" value="1"/>
</dbReference>
<protein>
    <recommendedName>
        <fullName evidence="1">Amidohydrolase 3 domain-containing protein</fullName>
    </recommendedName>
</protein>
<accession>A0A4R2J217</accession>
<dbReference type="OrthoDB" id="3173428at2"/>
<dbReference type="Pfam" id="PF07969">
    <property type="entry name" value="Amidohydro_3"/>
    <property type="match status" value="1"/>
</dbReference>
<reference evidence="2 3" key="1">
    <citation type="submission" date="2019-03" db="EMBL/GenBank/DDBJ databases">
        <title>Genomic Encyclopedia of Type Strains, Phase IV (KMG-IV): sequencing the most valuable type-strain genomes for metagenomic binning, comparative biology and taxonomic classification.</title>
        <authorList>
            <person name="Goeker M."/>
        </authorList>
    </citation>
    <scope>NUCLEOTIDE SEQUENCE [LARGE SCALE GENOMIC DNA]</scope>
    <source>
        <strain evidence="2 3">DSM 45934</strain>
    </source>
</reference>
<dbReference type="GO" id="GO:0016810">
    <property type="term" value="F:hydrolase activity, acting on carbon-nitrogen (but not peptide) bonds"/>
    <property type="evidence" value="ECO:0007669"/>
    <property type="project" value="InterPro"/>
</dbReference>
<dbReference type="PANTHER" id="PTHR22642:SF21">
    <property type="entry name" value="PERIPLASMIC PROTEIN"/>
    <property type="match status" value="1"/>
</dbReference>
<name>A0A4R2J217_9PSEU</name>
<feature type="domain" description="Amidohydrolase 3" evidence="1">
    <location>
        <begin position="55"/>
        <end position="526"/>
    </location>
</feature>
<dbReference type="InterPro" id="IPR032466">
    <property type="entry name" value="Metal_Hydrolase"/>
</dbReference>
<dbReference type="InterPro" id="IPR011059">
    <property type="entry name" value="Metal-dep_hydrolase_composite"/>
</dbReference>
<evidence type="ECO:0000313" key="2">
    <source>
        <dbReference type="EMBL" id="TCO52271.1"/>
    </source>
</evidence>